<dbReference type="Gene3D" id="1.10.10.10">
    <property type="entry name" value="Winged helix-like DNA-binding domain superfamily/Winged helix DNA-binding domain"/>
    <property type="match status" value="1"/>
</dbReference>
<protein>
    <recommendedName>
        <fullName evidence="5">MarR family transcriptional regulator</fullName>
    </recommendedName>
</protein>
<evidence type="ECO:0000256" key="1">
    <source>
        <dbReference type="SAM" id="Coils"/>
    </source>
</evidence>
<feature type="coiled-coil region" evidence="1">
    <location>
        <begin position="152"/>
        <end position="179"/>
    </location>
</feature>
<dbReference type="InterPro" id="IPR036390">
    <property type="entry name" value="WH_DNA-bd_sf"/>
</dbReference>
<evidence type="ECO:0000313" key="3">
    <source>
        <dbReference type="EMBL" id="MBR0553868.1"/>
    </source>
</evidence>
<name>A0A8T4IFT3_9SPHN</name>
<dbReference type="AlphaFoldDB" id="A0A8T4IFT3"/>
<organism evidence="3 4">
    <name type="scientific">Stakelama marina</name>
    <dbReference type="NCBI Taxonomy" id="2826939"/>
    <lineage>
        <taxon>Bacteria</taxon>
        <taxon>Pseudomonadati</taxon>
        <taxon>Pseudomonadota</taxon>
        <taxon>Alphaproteobacteria</taxon>
        <taxon>Sphingomonadales</taxon>
        <taxon>Sphingomonadaceae</taxon>
        <taxon>Stakelama</taxon>
    </lineage>
</organism>
<evidence type="ECO:0000313" key="4">
    <source>
        <dbReference type="Proteomes" id="UP000676996"/>
    </source>
</evidence>
<dbReference type="EMBL" id="JAGRQC010000005">
    <property type="protein sequence ID" value="MBR0553868.1"/>
    <property type="molecule type" value="Genomic_DNA"/>
</dbReference>
<keyword evidence="4" id="KW-1185">Reference proteome</keyword>
<reference evidence="3" key="1">
    <citation type="submission" date="2021-04" db="EMBL/GenBank/DDBJ databases">
        <title>Ouciella asimina sp. nov., isolated from the surface seawater in the hydrothermal field of Okinawa Trough.</title>
        <authorList>
            <person name="Shuang W."/>
        </authorList>
    </citation>
    <scope>NUCLEOTIDE SEQUENCE</scope>
    <source>
        <strain evidence="3">LXI357</strain>
    </source>
</reference>
<sequence>MTNPELPMPPSANVSDGFRPIPSVFAILGDAAAERSAQEAVTLAGARIVASVGFGEARDRLEMQAALDVILIDAIGAHADDVDAALGVVLDTARETGARIVAIFEEEQLDAIAAPLLGEDVQLLCAPSLAERASALALAGRSGRAVFHDSGRENEATRLRRLNEQVAEIAQALAKLTQEDDSYGRQPLRDRQSDYAPPPIAEAERSNAVPTDVSAAEVRDVIRLRRLRARFFDAGLFADPAWDMLLDLFAARLERARVSVSSLCIAAEVPPTTALRWISTMTEAELFEREADPHDRRRAYIVLSERAADGMSRYFASAKQAQLALA</sequence>
<dbReference type="InterPro" id="IPR036388">
    <property type="entry name" value="WH-like_DNA-bd_sf"/>
</dbReference>
<dbReference type="RefSeq" id="WP_284055126.1">
    <property type="nucleotide sequence ID" value="NZ_JAGRQC010000005.1"/>
</dbReference>
<evidence type="ECO:0000256" key="2">
    <source>
        <dbReference type="SAM" id="MobiDB-lite"/>
    </source>
</evidence>
<evidence type="ECO:0008006" key="5">
    <source>
        <dbReference type="Google" id="ProtNLM"/>
    </source>
</evidence>
<dbReference type="SUPFAM" id="SSF46785">
    <property type="entry name" value="Winged helix' DNA-binding domain"/>
    <property type="match status" value="1"/>
</dbReference>
<accession>A0A8T4IFT3</accession>
<gene>
    <name evidence="3" type="ORF">J7S20_15275</name>
</gene>
<feature type="region of interest" description="Disordered" evidence="2">
    <location>
        <begin position="181"/>
        <end position="208"/>
    </location>
</feature>
<dbReference type="Proteomes" id="UP000676996">
    <property type="component" value="Unassembled WGS sequence"/>
</dbReference>
<comment type="caution">
    <text evidence="3">The sequence shown here is derived from an EMBL/GenBank/DDBJ whole genome shotgun (WGS) entry which is preliminary data.</text>
</comment>
<proteinExistence type="predicted"/>
<keyword evidence="1" id="KW-0175">Coiled coil</keyword>